<feature type="region of interest" description="Disordered" evidence="1">
    <location>
        <begin position="23"/>
        <end position="45"/>
    </location>
</feature>
<comment type="caution">
    <text evidence="2">The sequence shown here is derived from an EMBL/GenBank/DDBJ whole genome shotgun (WGS) entry which is preliminary data.</text>
</comment>
<dbReference type="EMBL" id="JANVFU010000019">
    <property type="protein sequence ID" value="KAJ3739328.1"/>
    <property type="molecule type" value="Genomic_DNA"/>
</dbReference>
<evidence type="ECO:0000313" key="3">
    <source>
        <dbReference type="Proteomes" id="UP001142393"/>
    </source>
</evidence>
<organism evidence="2 3">
    <name type="scientific">Lentinula detonsa</name>
    <dbReference type="NCBI Taxonomy" id="2804962"/>
    <lineage>
        <taxon>Eukaryota</taxon>
        <taxon>Fungi</taxon>
        <taxon>Dikarya</taxon>
        <taxon>Basidiomycota</taxon>
        <taxon>Agaricomycotina</taxon>
        <taxon>Agaricomycetes</taxon>
        <taxon>Agaricomycetidae</taxon>
        <taxon>Agaricales</taxon>
        <taxon>Marasmiineae</taxon>
        <taxon>Omphalotaceae</taxon>
        <taxon>Lentinula</taxon>
    </lineage>
</organism>
<proteinExistence type="predicted"/>
<evidence type="ECO:0000256" key="1">
    <source>
        <dbReference type="SAM" id="MobiDB-lite"/>
    </source>
</evidence>
<name>A0A9W8TSQ3_9AGAR</name>
<accession>A0A9W8TSQ3</accession>
<sequence length="241" mass="26507">MGKRKKWVQSCVSSFGKVKRAAVETLSPRQRQKKSDHDVTPNNENIHVSNLEDAPERLNSDPENFQTTFRLDGEGSVPSSPMKSFRLRFPLASMIQSISSPRKSKLAPTGIESTARIPTSRSVQIPANVLENHDADNISYLAQRYLQRDQVSIDALMLDSETINASSTAALSSAISVNSSSVHAESHCETLPSMQHQKENGRVRNDAQGSDLRKEYFADGRLREAPSVALANAAVANLFLT</sequence>
<evidence type="ECO:0000313" key="2">
    <source>
        <dbReference type="EMBL" id="KAJ3739328.1"/>
    </source>
</evidence>
<keyword evidence="3" id="KW-1185">Reference proteome</keyword>
<reference evidence="2 3" key="1">
    <citation type="journal article" date="2023" name="Proc. Natl. Acad. Sci. U.S.A.">
        <title>A global phylogenomic analysis of the shiitake genus Lentinula.</title>
        <authorList>
            <person name="Sierra-Patev S."/>
            <person name="Min B."/>
            <person name="Naranjo-Ortiz M."/>
            <person name="Looney B."/>
            <person name="Konkel Z."/>
            <person name="Slot J.C."/>
            <person name="Sakamoto Y."/>
            <person name="Steenwyk J.L."/>
            <person name="Rokas A."/>
            <person name="Carro J."/>
            <person name="Camarero S."/>
            <person name="Ferreira P."/>
            <person name="Molpeceres G."/>
            <person name="Ruiz-Duenas F.J."/>
            <person name="Serrano A."/>
            <person name="Henrissat B."/>
            <person name="Drula E."/>
            <person name="Hughes K.W."/>
            <person name="Mata J.L."/>
            <person name="Ishikawa N.K."/>
            <person name="Vargas-Isla R."/>
            <person name="Ushijima S."/>
            <person name="Smith C.A."/>
            <person name="Donoghue J."/>
            <person name="Ahrendt S."/>
            <person name="Andreopoulos W."/>
            <person name="He G."/>
            <person name="LaButti K."/>
            <person name="Lipzen A."/>
            <person name="Ng V."/>
            <person name="Riley R."/>
            <person name="Sandor L."/>
            <person name="Barry K."/>
            <person name="Martinez A.T."/>
            <person name="Xiao Y."/>
            <person name="Gibbons J.G."/>
            <person name="Terashima K."/>
            <person name="Grigoriev I.V."/>
            <person name="Hibbett D."/>
        </authorList>
    </citation>
    <scope>NUCLEOTIDE SEQUENCE [LARGE SCALE GENOMIC DNA]</scope>
    <source>
        <strain evidence="2 3">TFB7810</strain>
    </source>
</reference>
<dbReference type="Proteomes" id="UP001142393">
    <property type="component" value="Unassembled WGS sequence"/>
</dbReference>
<protein>
    <submittedName>
        <fullName evidence="2">Uncharacterized protein</fullName>
    </submittedName>
</protein>
<gene>
    <name evidence="2" type="ORF">DFH05DRAFT_1530611</name>
</gene>
<dbReference type="AlphaFoldDB" id="A0A9W8TSQ3"/>